<dbReference type="RefSeq" id="WP_194423203.1">
    <property type="nucleotide sequence ID" value="NZ_BAAAPT010000001.1"/>
</dbReference>
<protein>
    <submittedName>
        <fullName evidence="2">MarR family transcriptional regulator</fullName>
    </submittedName>
</protein>
<dbReference type="PANTHER" id="PTHR33164">
    <property type="entry name" value="TRANSCRIPTIONAL REGULATOR, MARR FAMILY"/>
    <property type="match status" value="1"/>
</dbReference>
<reference evidence="2 3" key="1">
    <citation type="submission" date="2023-10" db="EMBL/GenBank/DDBJ databases">
        <title>Microbacterium xanthum sp. nov., isolated from seaweed.</title>
        <authorList>
            <person name="Lee S.D."/>
        </authorList>
    </citation>
    <scope>NUCLEOTIDE SEQUENCE [LARGE SCALE GENOMIC DNA]</scope>
    <source>
        <strain evidence="2 3">KCTC 19124</strain>
    </source>
</reference>
<sequence length="160" mass="17264">MVHVNVSALVSVVGAAVDGHVREHLVDRGFEGLHLRHGYVFQRLLTGPQSISDLGRSLEVTQQAMSQTVGELQRRGYVESAPDPSDARRKLVRLSSRGRAAVAAAREARAEVESRLVARVEAVDLQAARRVIEELADVLHIGDALATREVPVPDGLVGGH</sequence>
<gene>
    <name evidence="2" type="ORF">R2Q92_01480</name>
</gene>
<dbReference type="InterPro" id="IPR000835">
    <property type="entry name" value="HTH_MarR-typ"/>
</dbReference>
<dbReference type="InterPro" id="IPR039422">
    <property type="entry name" value="MarR/SlyA-like"/>
</dbReference>
<comment type="caution">
    <text evidence="2">The sequence shown here is derived from an EMBL/GenBank/DDBJ whole genome shotgun (WGS) entry which is preliminary data.</text>
</comment>
<dbReference type="InterPro" id="IPR036388">
    <property type="entry name" value="WH-like_DNA-bd_sf"/>
</dbReference>
<keyword evidence="3" id="KW-1185">Reference proteome</keyword>
<accession>A0ABU5N322</accession>
<evidence type="ECO:0000313" key="2">
    <source>
        <dbReference type="EMBL" id="MDZ8160487.1"/>
    </source>
</evidence>
<dbReference type="EMBL" id="JAWJYN010000001">
    <property type="protein sequence ID" value="MDZ8160487.1"/>
    <property type="molecule type" value="Genomic_DNA"/>
</dbReference>
<dbReference type="SMART" id="SM00347">
    <property type="entry name" value="HTH_MARR"/>
    <property type="match status" value="1"/>
</dbReference>
<organism evidence="2 3">
    <name type="scientific">Microbacterium aquimaris</name>
    <dbReference type="NCBI Taxonomy" id="459816"/>
    <lineage>
        <taxon>Bacteria</taxon>
        <taxon>Bacillati</taxon>
        <taxon>Actinomycetota</taxon>
        <taxon>Actinomycetes</taxon>
        <taxon>Micrococcales</taxon>
        <taxon>Microbacteriaceae</taxon>
        <taxon>Microbacterium</taxon>
    </lineage>
</organism>
<proteinExistence type="predicted"/>
<dbReference type="SUPFAM" id="SSF46785">
    <property type="entry name" value="Winged helix' DNA-binding domain"/>
    <property type="match status" value="1"/>
</dbReference>
<dbReference type="Pfam" id="PF12802">
    <property type="entry name" value="MarR_2"/>
    <property type="match status" value="1"/>
</dbReference>
<dbReference type="Gene3D" id="1.10.10.10">
    <property type="entry name" value="Winged helix-like DNA-binding domain superfamily/Winged helix DNA-binding domain"/>
    <property type="match status" value="1"/>
</dbReference>
<name>A0ABU5N322_9MICO</name>
<evidence type="ECO:0000259" key="1">
    <source>
        <dbReference type="PROSITE" id="PS50995"/>
    </source>
</evidence>
<dbReference type="PANTHER" id="PTHR33164:SF99">
    <property type="entry name" value="MARR FAMILY REGULATORY PROTEIN"/>
    <property type="match status" value="1"/>
</dbReference>
<evidence type="ECO:0000313" key="3">
    <source>
        <dbReference type="Proteomes" id="UP001291912"/>
    </source>
</evidence>
<dbReference type="InterPro" id="IPR036390">
    <property type="entry name" value="WH_DNA-bd_sf"/>
</dbReference>
<dbReference type="Proteomes" id="UP001291912">
    <property type="component" value="Unassembled WGS sequence"/>
</dbReference>
<dbReference type="PROSITE" id="PS50995">
    <property type="entry name" value="HTH_MARR_2"/>
    <property type="match status" value="1"/>
</dbReference>
<feature type="domain" description="HTH marR-type" evidence="1">
    <location>
        <begin position="3"/>
        <end position="137"/>
    </location>
</feature>